<evidence type="ECO:0000313" key="3">
    <source>
        <dbReference type="Proteomes" id="UP000828390"/>
    </source>
</evidence>
<accession>A0A9D4GLV3</accession>
<keyword evidence="3" id="KW-1185">Reference proteome</keyword>
<proteinExistence type="predicted"/>
<sequence length="82" mass="9352">MQTPLKNMAPATTKLIRGVPDTLGELSHVLQWPVPQTVKTFNWPPLIVFFVMVLLSPHTEHIKSSGSRQLCHRSDEYPHMPH</sequence>
<reference evidence="2" key="1">
    <citation type="journal article" date="2019" name="bioRxiv">
        <title>The Genome of the Zebra Mussel, Dreissena polymorpha: A Resource for Invasive Species Research.</title>
        <authorList>
            <person name="McCartney M.A."/>
            <person name="Auch B."/>
            <person name="Kono T."/>
            <person name="Mallez S."/>
            <person name="Zhang Y."/>
            <person name="Obille A."/>
            <person name="Becker A."/>
            <person name="Abrahante J.E."/>
            <person name="Garbe J."/>
            <person name="Badalamenti J.P."/>
            <person name="Herman A."/>
            <person name="Mangelson H."/>
            <person name="Liachko I."/>
            <person name="Sullivan S."/>
            <person name="Sone E.D."/>
            <person name="Koren S."/>
            <person name="Silverstein K.A.T."/>
            <person name="Beckman K.B."/>
            <person name="Gohl D.M."/>
        </authorList>
    </citation>
    <scope>NUCLEOTIDE SEQUENCE</scope>
    <source>
        <strain evidence="2">Duluth1</strain>
        <tissue evidence="2">Whole animal</tissue>
    </source>
</reference>
<feature type="region of interest" description="Disordered" evidence="1">
    <location>
        <begin position="60"/>
        <end position="82"/>
    </location>
</feature>
<organism evidence="2 3">
    <name type="scientific">Dreissena polymorpha</name>
    <name type="common">Zebra mussel</name>
    <name type="synonym">Mytilus polymorpha</name>
    <dbReference type="NCBI Taxonomy" id="45954"/>
    <lineage>
        <taxon>Eukaryota</taxon>
        <taxon>Metazoa</taxon>
        <taxon>Spiralia</taxon>
        <taxon>Lophotrochozoa</taxon>
        <taxon>Mollusca</taxon>
        <taxon>Bivalvia</taxon>
        <taxon>Autobranchia</taxon>
        <taxon>Heteroconchia</taxon>
        <taxon>Euheterodonta</taxon>
        <taxon>Imparidentia</taxon>
        <taxon>Neoheterodontei</taxon>
        <taxon>Myida</taxon>
        <taxon>Dreissenoidea</taxon>
        <taxon>Dreissenidae</taxon>
        <taxon>Dreissena</taxon>
    </lineage>
</organism>
<dbReference type="EMBL" id="JAIWYP010000005">
    <property type="protein sequence ID" value="KAH3817796.1"/>
    <property type="molecule type" value="Genomic_DNA"/>
</dbReference>
<dbReference type="AlphaFoldDB" id="A0A9D4GLV3"/>
<dbReference type="Proteomes" id="UP000828390">
    <property type="component" value="Unassembled WGS sequence"/>
</dbReference>
<name>A0A9D4GLV3_DREPO</name>
<evidence type="ECO:0000256" key="1">
    <source>
        <dbReference type="SAM" id="MobiDB-lite"/>
    </source>
</evidence>
<evidence type="ECO:0000313" key="2">
    <source>
        <dbReference type="EMBL" id="KAH3817796.1"/>
    </source>
</evidence>
<reference evidence="2" key="2">
    <citation type="submission" date="2020-11" db="EMBL/GenBank/DDBJ databases">
        <authorList>
            <person name="McCartney M.A."/>
            <person name="Auch B."/>
            <person name="Kono T."/>
            <person name="Mallez S."/>
            <person name="Becker A."/>
            <person name="Gohl D.M."/>
            <person name="Silverstein K.A.T."/>
            <person name="Koren S."/>
            <person name="Bechman K.B."/>
            <person name="Herman A."/>
            <person name="Abrahante J.E."/>
            <person name="Garbe J."/>
        </authorList>
    </citation>
    <scope>NUCLEOTIDE SEQUENCE</scope>
    <source>
        <strain evidence="2">Duluth1</strain>
        <tissue evidence="2">Whole animal</tissue>
    </source>
</reference>
<comment type="caution">
    <text evidence="2">The sequence shown here is derived from an EMBL/GenBank/DDBJ whole genome shotgun (WGS) entry which is preliminary data.</text>
</comment>
<feature type="compositionally biased region" description="Basic and acidic residues" evidence="1">
    <location>
        <begin position="72"/>
        <end position="82"/>
    </location>
</feature>
<protein>
    <submittedName>
        <fullName evidence="2">Uncharacterized protein</fullName>
    </submittedName>
</protein>
<gene>
    <name evidence="2" type="ORF">DPMN_119351</name>
</gene>